<evidence type="ECO:0000313" key="12">
    <source>
        <dbReference type="EMBL" id="CAK4034834.1"/>
    </source>
</evidence>
<proteinExistence type="inferred from homology"/>
<dbReference type="InterPro" id="IPR020846">
    <property type="entry name" value="MFS_dom"/>
</dbReference>
<dbReference type="Gene3D" id="1.20.1250.20">
    <property type="entry name" value="MFS general substrate transporter like domains"/>
    <property type="match status" value="1"/>
</dbReference>
<feature type="transmembrane region" description="Helical" evidence="10">
    <location>
        <begin position="437"/>
        <end position="456"/>
    </location>
</feature>
<dbReference type="EMBL" id="CAVMBE010000140">
    <property type="protein sequence ID" value="CAK4034834.1"/>
    <property type="molecule type" value="Genomic_DNA"/>
</dbReference>
<evidence type="ECO:0000256" key="8">
    <source>
        <dbReference type="ARBA" id="ARBA00077167"/>
    </source>
</evidence>
<keyword evidence="3 10" id="KW-1133">Transmembrane helix</keyword>
<dbReference type="PANTHER" id="PTHR23502">
    <property type="entry name" value="MAJOR FACILITATOR SUPERFAMILY"/>
    <property type="match status" value="1"/>
</dbReference>
<evidence type="ECO:0000256" key="5">
    <source>
        <dbReference type="ARBA" id="ARBA00038347"/>
    </source>
</evidence>
<comment type="subcellular location">
    <subcellularLocation>
        <location evidence="1">Membrane</location>
        <topology evidence="1">Multi-pass membrane protein</topology>
    </subcellularLocation>
</comment>
<organism evidence="12 13">
    <name type="scientific">Lecanosticta acicola</name>
    <dbReference type="NCBI Taxonomy" id="111012"/>
    <lineage>
        <taxon>Eukaryota</taxon>
        <taxon>Fungi</taxon>
        <taxon>Dikarya</taxon>
        <taxon>Ascomycota</taxon>
        <taxon>Pezizomycotina</taxon>
        <taxon>Dothideomycetes</taxon>
        <taxon>Dothideomycetidae</taxon>
        <taxon>Mycosphaerellales</taxon>
        <taxon>Mycosphaerellaceae</taxon>
        <taxon>Lecanosticta</taxon>
    </lineage>
</organism>
<evidence type="ECO:0000259" key="11">
    <source>
        <dbReference type="PROSITE" id="PS50850"/>
    </source>
</evidence>
<evidence type="ECO:0000256" key="4">
    <source>
        <dbReference type="ARBA" id="ARBA00023136"/>
    </source>
</evidence>
<dbReference type="InterPro" id="IPR036259">
    <property type="entry name" value="MFS_trans_sf"/>
</dbReference>
<feature type="transmembrane region" description="Helical" evidence="10">
    <location>
        <begin position="516"/>
        <end position="535"/>
    </location>
</feature>
<evidence type="ECO:0000256" key="3">
    <source>
        <dbReference type="ARBA" id="ARBA00022989"/>
    </source>
</evidence>
<feature type="transmembrane region" description="Helical" evidence="10">
    <location>
        <begin position="613"/>
        <end position="632"/>
    </location>
</feature>
<evidence type="ECO:0000313" key="13">
    <source>
        <dbReference type="Proteomes" id="UP001296104"/>
    </source>
</evidence>
<evidence type="ECO:0000256" key="9">
    <source>
        <dbReference type="SAM" id="MobiDB-lite"/>
    </source>
</evidence>
<gene>
    <name evidence="12" type="ORF">LECACI_7A009992</name>
</gene>
<feature type="transmembrane region" description="Helical" evidence="10">
    <location>
        <begin position="476"/>
        <end position="496"/>
    </location>
</feature>
<accession>A0AAI8Z9B9</accession>
<dbReference type="PROSITE" id="PS50850">
    <property type="entry name" value="MFS"/>
    <property type="match status" value="1"/>
</dbReference>
<dbReference type="SUPFAM" id="SSF103473">
    <property type="entry name" value="MFS general substrate transporter"/>
    <property type="match status" value="1"/>
</dbReference>
<evidence type="ECO:0000256" key="7">
    <source>
        <dbReference type="ARBA" id="ARBA00069139"/>
    </source>
</evidence>
<feature type="transmembrane region" description="Helical" evidence="10">
    <location>
        <begin position="541"/>
        <end position="568"/>
    </location>
</feature>
<feature type="transmembrane region" description="Helical" evidence="10">
    <location>
        <begin position="589"/>
        <end position="607"/>
    </location>
</feature>
<dbReference type="GO" id="GO:0015244">
    <property type="term" value="F:fluconazole transmembrane transporter activity"/>
    <property type="evidence" value="ECO:0007669"/>
    <property type="project" value="TreeGrafter"/>
</dbReference>
<sequence length="644" mass="71337">MADLIRDAPIGQLIRHLTNNKFLLYPEEKPDFLYPTGYPKSGPKEDVHRVVSSSHEPAVSPVTEDSEKEDPLDVEKEEAAEENATPETPHILGTNDTDHHAYHALYTIPTARSDVERPFSKEDLEKLSSTRSQMERIGTRATLQQAHTIADLTAAFTASTMTKEPSRTILPQRTSEGDVLVDWYTEDDPDNPQNWSSGKKFLASLMIYVYTTAVYMGSSIVTSSTEGIMHEFQVGPTATSLDLALYTLAYGMGPLIFSPLSEIPSIGRNPPYMITMAIFVILCVPTALTPTFAGLLVCRFLQGFFGSPCLATGGASLQDMYSLIKLPYVLCIWAFAATCGPALGPLISGFSVAAENWRWSLWEMLWLAGPVFLAMLLFLPETSTANILLRRAKRLRKLTGNSHLKAQSEIDQANMKPKEIAFEALVRPIQLMVLDPAIGFVSVYIALCYGIYYSFFEAFPLVYVAMYGFNLGELGLPFLSIIVGVLISIAIFWAYLWYYLEPQIRRYGLGPPEQRLVPALFASFLCPTGLFIFGWTSNKDIHWIVSVIGIMIFTIGIFIIMQCIFVYLPLVYPQYAASLFAGNDFARSTLAFAAVLFSRPMYINLGIGPGTSLLGGLTAGCVGGVFALYYFGEKLRARSRFSAK</sequence>
<feature type="transmembrane region" description="Helical" evidence="10">
    <location>
        <begin position="329"/>
        <end position="353"/>
    </location>
</feature>
<dbReference type="FunFam" id="1.20.1250.20:FF:000011">
    <property type="entry name" value="MFS multidrug transporter, putative"/>
    <property type="match status" value="1"/>
</dbReference>
<feature type="transmembrane region" description="Helical" evidence="10">
    <location>
        <begin position="365"/>
        <end position="389"/>
    </location>
</feature>
<dbReference type="AlphaFoldDB" id="A0AAI8Z9B9"/>
<dbReference type="Proteomes" id="UP001296104">
    <property type="component" value="Unassembled WGS sequence"/>
</dbReference>
<evidence type="ECO:0000256" key="6">
    <source>
        <dbReference type="ARBA" id="ARBA00053977"/>
    </source>
</evidence>
<keyword evidence="2 10" id="KW-0812">Transmembrane</keyword>
<dbReference type="GO" id="GO:1990961">
    <property type="term" value="P:xenobiotic detoxification by transmembrane export across the plasma membrane"/>
    <property type="evidence" value="ECO:0007669"/>
    <property type="project" value="TreeGrafter"/>
</dbReference>
<protein>
    <recommendedName>
        <fullName evidence="7">Cercosporin MFS transporter CTB4</fullName>
    </recommendedName>
    <alternativeName>
        <fullName evidence="8">Cercosporin toxin biosynthesis cluster protein 4</fullName>
    </alternativeName>
</protein>
<comment type="function">
    <text evidence="6">MFS transporter; part of the gene cluster that mediates the biosynthesis of cercosporin, a light-activated, non-host-selective toxin. The perylenequinone chromophore of cercosporin absorbs light energy to attain an electronically-activated triplet state and produces active oxygen species such as the hydroxyl radical, superoxide, hydrogen peroxide or singlet oxygen upon reaction with oxygen molecules. These reactive oxygen species cause damage to various cellular components including lipids, proteins and nucleic acids. Responsible for secretion and accumulation of cercosporin, but does not play any roles in self-protection against the toxicity of cercosporin.</text>
</comment>
<keyword evidence="13" id="KW-1185">Reference proteome</keyword>
<feature type="transmembrane region" description="Helical" evidence="10">
    <location>
        <begin position="272"/>
        <end position="293"/>
    </location>
</feature>
<feature type="region of interest" description="Disordered" evidence="9">
    <location>
        <begin position="35"/>
        <end position="96"/>
    </location>
</feature>
<dbReference type="InterPro" id="IPR011701">
    <property type="entry name" value="MFS"/>
</dbReference>
<dbReference type="Pfam" id="PF07690">
    <property type="entry name" value="MFS_1"/>
    <property type="match status" value="1"/>
</dbReference>
<feature type="domain" description="Major facilitator superfamily (MFS) profile" evidence="11">
    <location>
        <begin position="203"/>
        <end position="636"/>
    </location>
</feature>
<dbReference type="GO" id="GO:0005886">
    <property type="term" value="C:plasma membrane"/>
    <property type="evidence" value="ECO:0007669"/>
    <property type="project" value="TreeGrafter"/>
</dbReference>
<reference evidence="12" key="1">
    <citation type="submission" date="2023-11" db="EMBL/GenBank/DDBJ databases">
        <authorList>
            <person name="Alioto T."/>
            <person name="Alioto T."/>
            <person name="Gomez Garrido J."/>
        </authorList>
    </citation>
    <scope>NUCLEOTIDE SEQUENCE</scope>
</reference>
<evidence type="ECO:0000256" key="1">
    <source>
        <dbReference type="ARBA" id="ARBA00004141"/>
    </source>
</evidence>
<comment type="similarity">
    <text evidence="5">Belongs to the major facilitator superfamily. CAR1 family.</text>
</comment>
<keyword evidence="4 10" id="KW-0472">Membrane</keyword>
<comment type="caution">
    <text evidence="12">The sequence shown here is derived from an EMBL/GenBank/DDBJ whole genome shotgun (WGS) entry which is preliminary data.</text>
</comment>
<name>A0AAI8Z9B9_9PEZI</name>
<dbReference type="CDD" id="cd17323">
    <property type="entry name" value="MFS_Tpo1_MDR_like"/>
    <property type="match status" value="1"/>
</dbReference>
<evidence type="ECO:0000256" key="2">
    <source>
        <dbReference type="ARBA" id="ARBA00022692"/>
    </source>
</evidence>
<evidence type="ECO:0000256" key="10">
    <source>
        <dbReference type="SAM" id="Phobius"/>
    </source>
</evidence>
<dbReference type="PANTHER" id="PTHR23502:SF23">
    <property type="entry name" value="FLUCONAZOLE RESISTANCE PROTEIN 1"/>
    <property type="match status" value="1"/>
</dbReference>
<feature type="transmembrane region" description="Helical" evidence="10">
    <location>
        <begin position="201"/>
        <end position="223"/>
    </location>
</feature>